<dbReference type="PANTHER" id="PTHR43179:SF7">
    <property type="entry name" value="RHAMNOSYLTRANSFERASE WBBL"/>
    <property type="match status" value="1"/>
</dbReference>
<dbReference type="CDD" id="cd04186">
    <property type="entry name" value="GT_2_like_c"/>
    <property type="match status" value="1"/>
</dbReference>
<evidence type="ECO:0000313" key="3">
    <source>
        <dbReference type="Proteomes" id="UP000289238"/>
    </source>
</evidence>
<dbReference type="GO" id="GO:0016740">
    <property type="term" value="F:transferase activity"/>
    <property type="evidence" value="ECO:0007669"/>
    <property type="project" value="UniProtKB-KW"/>
</dbReference>
<dbReference type="OrthoDB" id="9771846at2"/>
<dbReference type="Proteomes" id="UP000289238">
    <property type="component" value="Unassembled WGS sequence"/>
</dbReference>
<dbReference type="PANTHER" id="PTHR43179">
    <property type="entry name" value="RHAMNOSYLTRANSFERASE WBBL"/>
    <property type="match status" value="1"/>
</dbReference>
<dbReference type="SUPFAM" id="SSF53448">
    <property type="entry name" value="Nucleotide-diphospho-sugar transferases"/>
    <property type="match status" value="1"/>
</dbReference>
<evidence type="ECO:0000313" key="2">
    <source>
        <dbReference type="EMBL" id="RXG20830.1"/>
    </source>
</evidence>
<evidence type="ECO:0000259" key="1">
    <source>
        <dbReference type="Pfam" id="PF00535"/>
    </source>
</evidence>
<dbReference type="EMBL" id="QOVM01000007">
    <property type="protein sequence ID" value="RXG20830.1"/>
    <property type="molecule type" value="Genomic_DNA"/>
</dbReference>
<dbReference type="Pfam" id="PF00535">
    <property type="entry name" value="Glycos_transf_2"/>
    <property type="match status" value="1"/>
</dbReference>
<sequence>MKLSVIVLNYKVPYFLQLCLESVTRALVNIDSEIIVVDNNSQDSSIFMLNENFPEIKLIANTQNVGFAKGNNQGVANAKGEYICILNPDVVIPENCFTKIFEYIEGISNLGALGTRLIDGTGNYLPESKRNFPTLKVSLKKLLGDNATYYANQLAQDENGPVPVLVGALMFLKRSVYVDLQGFDEDYFMYGEDIDLSYRLTQQGYSNYYLGSVKALHFKGESSLKDKVYARRFYGAMQIFNRKHHKSNAATNWLIQTTLKLMILTHKTPQSKKKLIPLNSVKFWVTDTINSADDSLFLSEKELKTISLEKLNASRVTDSLIVYDLNDLNIEAILESICLLKNNQNRFRIRPSNCNFIAGSDSSLELGEIISW</sequence>
<comment type="caution">
    <text evidence="2">The sequence shown here is derived from an EMBL/GenBank/DDBJ whole genome shotgun (WGS) entry which is preliminary data.</text>
</comment>
<dbReference type="AlphaFoldDB" id="A0A4Q0P2P2"/>
<keyword evidence="3" id="KW-1185">Reference proteome</keyword>
<accession>A0A4Q0P2P2</accession>
<proteinExistence type="predicted"/>
<dbReference type="InterPro" id="IPR029044">
    <property type="entry name" value="Nucleotide-diphossugar_trans"/>
</dbReference>
<protein>
    <submittedName>
        <fullName evidence="2">GT2 family glycosyltransferase</fullName>
    </submittedName>
</protein>
<organism evidence="2 3">
    <name type="scientific">Leeuwenhoekiella aequorea</name>
    <dbReference type="NCBI Taxonomy" id="283736"/>
    <lineage>
        <taxon>Bacteria</taxon>
        <taxon>Pseudomonadati</taxon>
        <taxon>Bacteroidota</taxon>
        <taxon>Flavobacteriia</taxon>
        <taxon>Flavobacteriales</taxon>
        <taxon>Flavobacteriaceae</taxon>
        <taxon>Leeuwenhoekiella</taxon>
    </lineage>
</organism>
<feature type="domain" description="Glycosyltransferase 2-like" evidence="1">
    <location>
        <begin position="4"/>
        <end position="177"/>
    </location>
</feature>
<dbReference type="Gene3D" id="3.90.550.10">
    <property type="entry name" value="Spore Coat Polysaccharide Biosynthesis Protein SpsA, Chain A"/>
    <property type="match status" value="1"/>
</dbReference>
<keyword evidence="2" id="KW-0808">Transferase</keyword>
<name>A0A4Q0P2P2_9FLAO</name>
<gene>
    <name evidence="2" type="ORF">DSM00_2934</name>
</gene>
<reference evidence="2 3" key="1">
    <citation type="submission" date="2018-07" db="EMBL/GenBank/DDBJ databases">
        <title>Leeuwenhoekiella genomics.</title>
        <authorList>
            <person name="Tahon G."/>
            <person name="Willems A."/>
        </authorList>
    </citation>
    <scope>NUCLEOTIDE SEQUENCE [LARGE SCALE GENOMIC DNA]</scope>
    <source>
        <strain evidence="2 3">LMG 22550</strain>
    </source>
</reference>
<dbReference type="InterPro" id="IPR001173">
    <property type="entry name" value="Glyco_trans_2-like"/>
</dbReference>
<dbReference type="RefSeq" id="WP_128758678.1">
    <property type="nucleotide sequence ID" value="NZ_QOVM01000007.1"/>
</dbReference>